<dbReference type="OMA" id="EFIDHQP"/>
<dbReference type="STRING" id="42156.A0A3P6SR76"/>
<evidence type="ECO:0000256" key="2">
    <source>
        <dbReference type="ARBA" id="ARBA00022840"/>
    </source>
</evidence>
<sequence length="716" mass="80695">MVISSRSKAFADSKQCFTENPIKYAKLKRDESAEEDEIENVSANIEMKMEMNTEFDDKYLLVLTEPATVLSVACTLDAKGRIFRADDGMALLLGYVSMRELLGVEISKLIPALQLETDIDIQHVCALSVPGNSIPVTVKVNNEKDPETHRPLMYELEIQTFSTVSGIVILTESGALHSFNENFIEALIGKKQNEALKDITVHSSPSHHIHSSVTWLINDLTLSLPKMNASENVATIDVTHSSVPHTNISRTDEVCSATPSTSTQLVESIQLCDKIQQWNDMISDKEQKNEPIVEGSFCGFAKHSDSNLIAICFNIRRLKASNGATWAVCISFNKSVNFGISDRTEKRNEAIEESICDKHQDICARSDNNCRFGFNIGKNQLTTVENEDENAQAIAGEYSEHYDTQHLIGNGAFGSVKITARKDTGILAVAKFVSKAKVFSESWVPSPKRNNRVVPIELHLLETLSHPNIVKLLDVFENDMYYQLVMEKLRCGMDLFEFIEQQPKLDEPLISYIFRQVVSAVTYLHSKNIVHRDLKDENVIIDQNFSCKLIDFGSAAYFGHNLIFSTFCGTIEYCSPEVLRGNKYRGPELEMWSLGILLYTLVFFENPFRNLQEATRARLQLPWEVSEGLFEVIVWLLQRDPQLRATIRDIGDHRWTKQSIDLQKYKFNDVLQKYDSPQSIPSNYESELINDSTDVPTSSSGSIIGAKSNTRNGIEN</sequence>
<dbReference type="GO" id="GO:0045719">
    <property type="term" value="P:negative regulation of glycogen biosynthetic process"/>
    <property type="evidence" value="ECO:0007669"/>
    <property type="project" value="TreeGrafter"/>
</dbReference>
<name>A0A3P6SR76_LITSI</name>
<dbReference type="Proteomes" id="UP000277928">
    <property type="component" value="Unassembled WGS sequence"/>
</dbReference>
<dbReference type="SMART" id="SM00220">
    <property type="entry name" value="S_TKc"/>
    <property type="match status" value="1"/>
</dbReference>
<evidence type="ECO:0000256" key="3">
    <source>
        <dbReference type="PROSITE-ProRule" id="PRU10141"/>
    </source>
</evidence>
<evidence type="ECO:0000256" key="1">
    <source>
        <dbReference type="ARBA" id="ARBA00022741"/>
    </source>
</evidence>
<dbReference type="AlphaFoldDB" id="A0A3P6SR76"/>
<evidence type="ECO:0000313" key="7">
    <source>
        <dbReference type="Proteomes" id="UP000277928"/>
    </source>
</evidence>
<dbReference type="SUPFAM" id="SSF56112">
    <property type="entry name" value="Protein kinase-like (PK-like)"/>
    <property type="match status" value="1"/>
</dbReference>
<evidence type="ECO:0000256" key="4">
    <source>
        <dbReference type="SAM" id="MobiDB-lite"/>
    </source>
</evidence>
<dbReference type="PANTHER" id="PTHR24346:SF51">
    <property type="entry name" value="PAS DOMAIN-CONTAINING SERINE_THREONINE-PROTEIN KINASE"/>
    <property type="match status" value="1"/>
</dbReference>
<evidence type="ECO:0000313" key="6">
    <source>
        <dbReference type="EMBL" id="VDK78362.1"/>
    </source>
</evidence>
<dbReference type="GO" id="GO:0005634">
    <property type="term" value="C:nucleus"/>
    <property type="evidence" value="ECO:0007669"/>
    <property type="project" value="TreeGrafter"/>
</dbReference>
<protein>
    <recommendedName>
        <fullName evidence="5">Protein kinase domain-containing protein</fullName>
    </recommendedName>
</protein>
<dbReference type="InterPro" id="IPR017441">
    <property type="entry name" value="Protein_kinase_ATP_BS"/>
</dbReference>
<keyword evidence="1 3" id="KW-0547">Nucleotide-binding</keyword>
<dbReference type="EMBL" id="UYRX01000244">
    <property type="protein sequence ID" value="VDK78362.1"/>
    <property type="molecule type" value="Genomic_DNA"/>
</dbReference>
<gene>
    <name evidence="6" type="ORF">NLS_LOCUS4057</name>
</gene>
<keyword evidence="2 3" id="KW-0067">ATP-binding</keyword>
<dbReference type="InterPro" id="IPR008271">
    <property type="entry name" value="Ser/Thr_kinase_AS"/>
</dbReference>
<dbReference type="InterPro" id="IPR011009">
    <property type="entry name" value="Kinase-like_dom_sf"/>
</dbReference>
<dbReference type="GO" id="GO:0004674">
    <property type="term" value="F:protein serine/threonine kinase activity"/>
    <property type="evidence" value="ECO:0007669"/>
    <property type="project" value="TreeGrafter"/>
</dbReference>
<feature type="region of interest" description="Disordered" evidence="4">
    <location>
        <begin position="688"/>
        <end position="716"/>
    </location>
</feature>
<dbReference type="OrthoDB" id="193931at2759"/>
<dbReference type="FunFam" id="1.10.510.10:FF:000351">
    <property type="entry name" value="PAS domain-containing serine/threonine-protein kinase"/>
    <property type="match status" value="1"/>
</dbReference>
<dbReference type="GO" id="GO:0035556">
    <property type="term" value="P:intracellular signal transduction"/>
    <property type="evidence" value="ECO:0007669"/>
    <property type="project" value="TreeGrafter"/>
</dbReference>
<dbReference type="Pfam" id="PF00069">
    <property type="entry name" value="Pkinase"/>
    <property type="match status" value="1"/>
</dbReference>
<organism evidence="6 7">
    <name type="scientific">Litomosoides sigmodontis</name>
    <name type="common">Filarial nematode worm</name>
    <dbReference type="NCBI Taxonomy" id="42156"/>
    <lineage>
        <taxon>Eukaryota</taxon>
        <taxon>Metazoa</taxon>
        <taxon>Ecdysozoa</taxon>
        <taxon>Nematoda</taxon>
        <taxon>Chromadorea</taxon>
        <taxon>Rhabditida</taxon>
        <taxon>Spirurina</taxon>
        <taxon>Spiruromorpha</taxon>
        <taxon>Filarioidea</taxon>
        <taxon>Onchocercidae</taxon>
        <taxon>Litomosoides</taxon>
    </lineage>
</organism>
<dbReference type="PROSITE" id="PS50011">
    <property type="entry name" value="PROTEIN_KINASE_DOM"/>
    <property type="match status" value="1"/>
</dbReference>
<dbReference type="PROSITE" id="PS00108">
    <property type="entry name" value="PROTEIN_KINASE_ST"/>
    <property type="match status" value="1"/>
</dbReference>
<dbReference type="PANTHER" id="PTHR24346">
    <property type="entry name" value="MAP/MICROTUBULE AFFINITY-REGULATING KINASE"/>
    <property type="match status" value="1"/>
</dbReference>
<feature type="binding site" evidence="3">
    <location>
        <position position="431"/>
    </location>
    <ligand>
        <name>ATP</name>
        <dbReference type="ChEBI" id="CHEBI:30616"/>
    </ligand>
</feature>
<reference evidence="6 7" key="1">
    <citation type="submission" date="2018-08" db="EMBL/GenBank/DDBJ databases">
        <authorList>
            <person name="Laetsch R D."/>
            <person name="Stevens L."/>
            <person name="Kumar S."/>
            <person name="Blaxter L. M."/>
        </authorList>
    </citation>
    <scope>NUCLEOTIDE SEQUENCE [LARGE SCALE GENOMIC DNA]</scope>
</reference>
<dbReference type="Gene3D" id="3.30.200.20">
    <property type="entry name" value="Phosphorylase Kinase, domain 1"/>
    <property type="match status" value="1"/>
</dbReference>
<dbReference type="PROSITE" id="PS00107">
    <property type="entry name" value="PROTEIN_KINASE_ATP"/>
    <property type="match status" value="1"/>
</dbReference>
<evidence type="ECO:0000259" key="5">
    <source>
        <dbReference type="PROSITE" id="PS50011"/>
    </source>
</evidence>
<dbReference type="GO" id="GO:0005829">
    <property type="term" value="C:cytosol"/>
    <property type="evidence" value="ECO:0007669"/>
    <property type="project" value="TreeGrafter"/>
</dbReference>
<keyword evidence="7" id="KW-1185">Reference proteome</keyword>
<dbReference type="InterPro" id="IPR000719">
    <property type="entry name" value="Prot_kinase_dom"/>
</dbReference>
<feature type="domain" description="Protein kinase" evidence="5">
    <location>
        <begin position="402"/>
        <end position="656"/>
    </location>
</feature>
<dbReference type="Gene3D" id="1.10.510.10">
    <property type="entry name" value="Transferase(Phosphotransferase) domain 1"/>
    <property type="match status" value="1"/>
</dbReference>
<accession>A0A3P6SR76</accession>
<proteinExistence type="predicted"/>
<dbReference type="GO" id="GO:0005524">
    <property type="term" value="F:ATP binding"/>
    <property type="evidence" value="ECO:0007669"/>
    <property type="project" value="UniProtKB-UniRule"/>
</dbReference>